<evidence type="ECO:0000259" key="2">
    <source>
        <dbReference type="Pfam" id="PF18962"/>
    </source>
</evidence>
<dbReference type="Gene3D" id="2.120.10.70">
    <property type="entry name" value="Fucose-specific lectin"/>
    <property type="match status" value="1"/>
</dbReference>
<evidence type="ECO:0000313" key="3">
    <source>
        <dbReference type="EMBL" id="HGV98027.1"/>
    </source>
</evidence>
<dbReference type="InterPro" id="IPR026444">
    <property type="entry name" value="Secre_tail"/>
</dbReference>
<comment type="caution">
    <text evidence="3">The sequence shown here is derived from an EMBL/GenBank/DDBJ whole genome shotgun (WGS) entry which is preliminary data.</text>
</comment>
<dbReference type="Pfam" id="PF18962">
    <property type="entry name" value="Por_Secre_tail"/>
    <property type="match status" value="1"/>
</dbReference>
<dbReference type="EMBL" id="DTGZ01000132">
    <property type="protein sequence ID" value="HGV98027.1"/>
    <property type="molecule type" value="Genomic_DNA"/>
</dbReference>
<dbReference type="NCBIfam" id="TIGR04183">
    <property type="entry name" value="Por_Secre_tail"/>
    <property type="match status" value="1"/>
</dbReference>
<name>A0A7C4TC24_UNCW3</name>
<feature type="domain" description="Secretion system C-terminal sorting" evidence="2">
    <location>
        <begin position="407"/>
        <end position="489"/>
    </location>
</feature>
<gene>
    <name evidence="3" type="ORF">ENV60_07000</name>
</gene>
<keyword evidence="1" id="KW-0812">Transmembrane</keyword>
<keyword evidence="1" id="KW-1133">Transmembrane helix</keyword>
<protein>
    <submittedName>
        <fullName evidence="3">T9SS type A sorting domain-containing protein</fullName>
    </submittedName>
</protein>
<reference evidence="3" key="1">
    <citation type="journal article" date="2020" name="mSystems">
        <title>Genome- and Community-Level Interaction Insights into Carbon Utilization and Element Cycling Functions of Hydrothermarchaeota in Hydrothermal Sediment.</title>
        <authorList>
            <person name="Zhou Z."/>
            <person name="Liu Y."/>
            <person name="Xu W."/>
            <person name="Pan J."/>
            <person name="Luo Z.H."/>
            <person name="Li M."/>
        </authorList>
    </citation>
    <scope>NUCLEOTIDE SEQUENCE [LARGE SCALE GENOMIC DNA]</scope>
    <source>
        <strain evidence="3">SpSt-774</strain>
    </source>
</reference>
<organism evidence="3">
    <name type="scientific">candidate division WOR-3 bacterium</name>
    <dbReference type="NCBI Taxonomy" id="2052148"/>
    <lineage>
        <taxon>Bacteria</taxon>
        <taxon>Bacteria division WOR-3</taxon>
    </lineage>
</organism>
<proteinExistence type="predicted"/>
<accession>A0A7C4TC24</accession>
<dbReference type="AlphaFoldDB" id="A0A7C4TC24"/>
<feature type="transmembrane region" description="Helical" evidence="1">
    <location>
        <begin position="37"/>
        <end position="56"/>
    </location>
</feature>
<evidence type="ECO:0000256" key="1">
    <source>
        <dbReference type="SAM" id="Phobius"/>
    </source>
</evidence>
<keyword evidence="1" id="KW-0472">Membrane</keyword>
<dbReference type="Gene3D" id="2.60.40.4070">
    <property type="match status" value="1"/>
</dbReference>
<sequence length="497" mass="56572">MMEVIEKMNSLQIAKNMAFRNFRMPTSLRKEVKVRQLFIFIFIVVNFSFTMTWTITRLTYDDLYSNNHSLALDSLGNVFIAYDKSLSITVGELHLINNATGSWVDTMLYDNPAGRDCFPSIVIDDRNNIHIAFTSNNELYYAKSQDGIWTIEEVPNNTSDDVYANLVLDSTRNALITYAIAISGGVHFVTNRSGSWQTEWFSSEGFFPTINLDGEGFVHIAYGTPLTYVTNQSGGWVEYPLGNGEVPSLFTDVNNHQHIAYKLNVEITKYQLWYGNNASGNWNFEMLTDSLHHIATPCMVIDRNNKVHIVYIRLGAPTNMRLFYITNSSGNWQEWSITPDTSTTIFEVYNQGYFRIDKSGYGHVVFHGYPNGSGTPSELYYARSDSPLVAIEEISSQPIFRAYLIAYPNPFLRNLTIRFQIPEEVISSQNSASSIRIYDASGRLIRQWDNETAPQSEYILWDATDNAGRKLPSGVYFVEAHLGEYKMSKGVVLLKYK</sequence>